<dbReference type="RefSeq" id="WP_253740447.1">
    <property type="nucleotide sequence ID" value="NZ_BAABKA010000033.1"/>
</dbReference>
<accession>A0A9X2GA78</accession>
<keyword evidence="4" id="KW-1185">Reference proteome</keyword>
<comment type="caution">
    <text evidence="3">The sequence shown here is derived from an EMBL/GenBank/DDBJ whole genome shotgun (WGS) entry which is preliminary data.</text>
</comment>
<keyword evidence="2" id="KW-0472">Membrane</keyword>
<feature type="region of interest" description="Disordered" evidence="1">
    <location>
        <begin position="1"/>
        <end position="24"/>
    </location>
</feature>
<dbReference type="AlphaFoldDB" id="A0A9X2GA78"/>
<keyword evidence="2" id="KW-0812">Transmembrane</keyword>
<name>A0A9X2GA78_9ACTN</name>
<evidence type="ECO:0000313" key="3">
    <source>
        <dbReference type="EMBL" id="MCP2353937.1"/>
    </source>
</evidence>
<keyword evidence="2" id="KW-1133">Transmembrane helix</keyword>
<proteinExistence type="predicted"/>
<evidence type="ECO:0000313" key="4">
    <source>
        <dbReference type="Proteomes" id="UP001139648"/>
    </source>
</evidence>
<evidence type="ECO:0000256" key="1">
    <source>
        <dbReference type="SAM" id="MobiDB-lite"/>
    </source>
</evidence>
<feature type="compositionally biased region" description="Basic and acidic residues" evidence="1">
    <location>
        <begin position="186"/>
        <end position="196"/>
    </location>
</feature>
<sequence>MDDLENRLPTLLGDAGGGDPPPDLAGRIHRAVATRRRNRRTAWLAAVAGVTAVLVATPLVLRNGGGDTAATVDPGPAVTVTVTAPGPSPARPVPTRTITVSPEGARGQAFEERLRRLVAVTGVVDVGTRTASGEPFTPSALGSDGAVLGLTPGGAAAEAPASGGAARDAGFSAQAGLGAAEGLRTWTEDGEQRCRTPDGTTHTISPQGADPRAPVWVDGGAIAGSDVMRQPWVAAGCGEPGRTLTDDRPAAGTAVAFSYPYLFTVEPANDRKLRLVDVRTLAVAAEHPLPEGVRAHTMGRPRQEWYAAATDTAFVWVAGDVLRSVPHDNWRFERSFGPVPEPGKGERARMTAGDRLVAYTTGGSSLVHDPKTGVTLKHRGLVLVAGPWLLWQEGRGYRLARVR</sequence>
<dbReference type="Proteomes" id="UP001139648">
    <property type="component" value="Unassembled WGS sequence"/>
</dbReference>
<evidence type="ECO:0000256" key="2">
    <source>
        <dbReference type="SAM" id="Phobius"/>
    </source>
</evidence>
<reference evidence="3" key="1">
    <citation type="submission" date="2022-06" db="EMBL/GenBank/DDBJ databases">
        <title>Sequencing the genomes of 1000 actinobacteria strains.</title>
        <authorList>
            <person name="Klenk H.-P."/>
        </authorList>
    </citation>
    <scope>NUCLEOTIDE SEQUENCE</scope>
    <source>
        <strain evidence="3">DSM 46694</strain>
    </source>
</reference>
<dbReference type="EMBL" id="JAMZEB010000002">
    <property type="protein sequence ID" value="MCP2353937.1"/>
    <property type="molecule type" value="Genomic_DNA"/>
</dbReference>
<gene>
    <name evidence="3" type="ORF">HD597_000957</name>
</gene>
<feature type="region of interest" description="Disordered" evidence="1">
    <location>
        <begin position="185"/>
        <end position="216"/>
    </location>
</feature>
<protein>
    <submittedName>
        <fullName evidence="3">Uncharacterized protein</fullName>
    </submittedName>
</protein>
<feature type="transmembrane region" description="Helical" evidence="2">
    <location>
        <begin position="42"/>
        <end position="61"/>
    </location>
</feature>
<organism evidence="3 4">
    <name type="scientific">Nonomuraea thailandensis</name>
    <dbReference type="NCBI Taxonomy" id="1188745"/>
    <lineage>
        <taxon>Bacteria</taxon>
        <taxon>Bacillati</taxon>
        <taxon>Actinomycetota</taxon>
        <taxon>Actinomycetes</taxon>
        <taxon>Streptosporangiales</taxon>
        <taxon>Streptosporangiaceae</taxon>
        <taxon>Nonomuraea</taxon>
    </lineage>
</organism>